<comment type="subcellular location">
    <subcellularLocation>
        <location evidence="1">Cytoplasm</location>
    </subcellularLocation>
</comment>
<comment type="caution">
    <text evidence="9">The sequence shown here is derived from an EMBL/GenBank/DDBJ whole genome shotgun (WGS) entry which is preliminary data.</text>
</comment>
<evidence type="ECO:0000259" key="8">
    <source>
        <dbReference type="Pfam" id="PF09598"/>
    </source>
</evidence>
<name>A0AAV9E075_ACOCL</name>
<keyword evidence="10" id="KW-1185">Reference proteome</keyword>
<dbReference type="SUPFAM" id="SSF51445">
    <property type="entry name" value="(Trans)glycosidases"/>
    <property type="match status" value="1"/>
</dbReference>
<accession>A0AAV9E075</accession>
<feature type="domain" description="STM1-like N-terminal" evidence="8">
    <location>
        <begin position="1"/>
        <end position="57"/>
    </location>
</feature>
<dbReference type="GO" id="GO:0016161">
    <property type="term" value="F:beta-amylase activity"/>
    <property type="evidence" value="ECO:0007669"/>
    <property type="project" value="UniProtKB-EC"/>
</dbReference>
<dbReference type="PANTHER" id="PTHR31352">
    <property type="entry name" value="BETA-AMYLASE 1, CHLOROPLASTIC"/>
    <property type="match status" value="1"/>
</dbReference>
<protein>
    <recommendedName>
        <fullName evidence="6">Beta-amylase</fullName>
        <ecNumber evidence="6">3.2.1.2</ecNumber>
    </recommendedName>
</protein>
<dbReference type="GO" id="GO:0000272">
    <property type="term" value="P:polysaccharide catabolic process"/>
    <property type="evidence" value="ECO:0007669"/>
    <property type="project" value="UniProtKB-KW"/>
</dbReference>
<comment type="catalytic activity">
    <reaction evidence="6">
        <text>Hydrolysis of (1-&gt;4)-alpha-D-glucosidic linkages in polysaccharides so as to remove successive maltose units from the non-reducing ends of the chains.</text>
        <dbReference type="EC" id="3.2.1.2"/>
    </reaction>
</comment>
<dbReference type="Proteomes" id="UP001180020">
    <property type="component" value="Unassembled WGS sequence"/>
</dbReference>
<feature type="compositionally biased region" description="Low complexity" evidence="7">
    <location>
        <begin position="30"/>
        <end position="42"/>
    </location>
</feature>
<evidence type="ECO:0000256" key="4">
    <source>
        <dbReference type="ARBA" id="ARBA00023277"/>
    </source>
</evidence>
<keyword evidence="6" id="KW-0378">Hydrolase</keyword>
<dbReference type="EMBL" id="JAUJYO010000010">
    <property type="protein sequence ID" value="KAK1307033.1"/>
    <property type="molecule type" value="Genomic_DNA"/>
</dbReference>
<evidence type="ECO:0000256" key="2">
    <source>
        <dbReference type="ARBA" id="ARBA00005652"/>
    </source>
</evidence>
<sequence>MATMNAFDLLGDDDNDDLTQLIQKVDTKKASATPPAGAAPAKLPSNPVPPTQAGCEKIKKGGGNTFALILLEAIQNMENFDFEIENAVTQQVEDNDSNDDDVQEFYNKYAKEIGFSIRILGRFHKVYFDFMRSFRVEFDDLFSERLISAVEIGLGASRELKYPYFPERLGWRYPGIGEFQKQQNQSPKESPDPVISNLAAVFSFTTALLHPLHCGIINVIGLYCKDFHI</sequence>
<evidence type="ECO:0000256" key="7">
    <source>
        <dbReference type="SAM" id="MobiDB-lite"/>
    </source>
</evidence>
<dbReference type="InterPro" id="IPR019084">
    <property type="entry name" value="STM1-like_N"/>
</dbReference>
<reference evidence="9" key="2">
    <citation type="submission" date="2023-06" db="EMBL/GenBank/DDBJ databases">
        <authorList>
            <person name="Ma L."/>
            <person name="Liu K.-W."/>
            <person name="Li Z."/>
            <person name="Hsiao Y.-Y."/>
            <person name="Qi Y."/>
            <person name="Fu T."/>
            <person name="Tang G."/>
            <person name="Zhang D."/>
            <person name="Sun W.-H."/>
            <person name="Liu D.-K."/>
            <person name="Li Y."/>
            <person name="Chen G.-Z."/>
            <person name="Liu X.-D."/>
            <person name="Liao X.-Y."/>
            <person name="Jiang Y.-T."/>
            <person name="Yu X."/>
            <person name="Hao Y."/>
            <person name="Huang J."/>
            <person name="Zhao X.-W."/>
            <person name="Ke S."/>
            <person name="Chen Y.-Y."/>
            <person name="Wu W.-L."/>
            <person name="Hsu J.-L."/>
            <person name="Lin Y.-F."/>
            <person name="Huang M.-D."/>
            <person name="Li C.-Y."/>
            <person name="Huang L."/>
            <person name="Wang Z.-W."/>
            <person name="Zhao X."/>
            <person name="Zhong W.-Y."/>
            <person name="Peng D.-H."/>
            <person name="Ahmad S."/>
            <person name="Lan S."/>
            <person name="Zhang J.-S."/>
            <person name="Tsai W.-C."/>
            <person name="Van De Peer Y."/>
            <person name="Liu Z.-J."/>
        </authorList>
    </citation>
    <scope>NUCLEOTIDE SEQUENCE</scope>
    <source>
        <strain evidence="9">CP</strain>
        <tissue evidence="9">Leaves</tissue>
    </source>
</reference>
<dbReference type="Gene3D" id="3.20.20.80">
    <property type="entry name" value="Glycosidases"/>
    <property type="match status" value="1"/>
</dbReference>
<dbReference type="Pfam" id="PF01373">
    <property type="entry name" value="Glyco_hydro_14"/>
    <property type="match status" value="1"/>
</dbReference>
<organism evidence="9 10">
    <name type="scientific">Acorus calamus</name>
    <name type="common">Sweet flag</name>
    <dbReference type="NCBI Taxonomy" id="4465"/>
    <lineage>
        <taxon>Eukaryota</taxon>
        <taxon>Viridiplantae</taxon>
        <taxon>Streptophyta</taxon>
        <taxon>Embryophyta</taxon>
        <taxon>Tracheophyta</taxon>
        <taxon>Spermatophyta</taxon>
        <taxon>Magnoliopsida</taxon>
        <taxon>Liliopsida</taxon>
        <taxon>Acoraceae</taxon>
        <taxon>Acorus</taxon>
    </lineage>
</organism>
<reference evidence="9" key="1">
    <citation type="journal article" date="2023" name="Nat. Commun.">
        <title>Diploid and tetraploid genomes of Acorus and the evolution of monocots.</title>
        <authorList>
            <person name="Ma L."/>
            <person name="Liu K.W."/>
            <person name="Li Z."/>
            <person name="Hsiao Y.Y."/>
            <person name="Qi Y."/>
            <person name="Fu T."/>
            <person name="Tang G.D."/>
            <person name="Zhang D."/>
            <person name="Sun W.H."/>
            <person name="Liu D.K."/>
            <person name="Li Y."/>
            <person name="Chen G.Z."/>
            <person name="Liu X.D."/>
            <person name="Liao X.Y."/>
            <person name="Jiang Y.T."/>
            <person name="Yu X."/>
            <person name="Hao Y."/>
            <person name="Huang J."/>
            <person name="Zhao X.W."/>
            <person name="Ke S."/>
            <person name="Chen Y.Y."/>
            <person name="Wu W.L."/>
            <person name="Hsu J.L."/>
            <person name="Lin Y.F."/>
            <person name="Huang M.D."/>
            <person name="Li C.Y."/>
            <person name="Huang L."/>
            <person name="Wang Z.W."/>
            <person name="Zhao X."/>
            <person name="Zhong W.Y."/>
            <person name="Peng D.H."/>
            <person name="Ahmad S."/>
            <person name="Lan S."/>
            <person name="Zhang J.S."/>
            <person name="Tsai W.C."/>
            <person name="Van de Peer Y."/>
            <person name="Liu Z.J."/>
        </authorList>
    </citation>
    <scope>NUCLEOTIDE SEQUENCE</scope>
    <source>
        <strain evidence="9">CP</strain>
    </source>
</reference>
<dbReference type="GO" id="GO:0005737">
    <property type="term" value="C:cytoplasm"/>
    <property type="evidence" value="ECO:0007669"/>
    <property type="project" value="UniProtKB-SubCell"/>
</dbReference>
<evidence type="ECO:0000256" key="3">
    <source>
        <dbReference type="ARBA" id="ARBA00022490"/>
    </source>
</evidence>
<keyword evidence="3" id="KW-0963">Cytoplasm</keyword>
<keyword evidence="6" id="KW-0326">Glycosidase</keyword>
<evidence type="ECO:0000256" key="5">
    <source>
        <dbReference type="ARBA" id="ARBA00023326"/>
    </source>
</evidence>
<evidence type="ECO:0000313" key="9">
    <source>
        <dbReference type="EMBL" id="KAK1307033.1"/>
    </source>
</evidence>
<evidence type="ECO:0000256" key="6">
    <source>
        <dbReference type="RuleBase" id="RU000509"/>
    </source>
</evidence>
<proteinExistence type="inferred from homology"/>
<keyword evidence="4 6" id="KW-0119">Carbohydrate metabolism</keyword>
<dbReference type="InterPro" id="IPR017853">
    <property type="entry name" value="GH"/>
</dbReference>
<dbReference type="AlphaFoldDB" id="A0AAV9E075"/>
<gene>
    <name evidence="9" type="primary">BAM8</name>
    <name evidence="9" type="ORF">QJS10_CPA10g01637</name>
</gene>
<keyword evidence="5 6" id="KW-0624">Polysaccharide degradation</keyword>
<dbReference type="PANTHER" id="PTHR31352:SF8">
    <property type="entry name" value="BETA-AMYLASE 8"/>
    <property type="match status" value="1"/>
</dbReference>
<evidence type="ECO:0000256" key="1">
    <source>
        <dbReference type="ARBA" id="ARBA00004496"/>
    </source>
</evidence>
<feature type="region of interest" description="Disordered" evidence="7">
    <location>
        <begin position="26"/>
        <end position="51"/>
    </location>
</feature>
<evidence type="ECO:0000313" key="10">
    <source>
        <dbReference type="Proteomes" id="UP001180020"/>
    </source>
</evidence>
<dbReference type="InterPro" id="IPR001554">
    <property type="entry name" value="Glyco_hydro_14"/>
</dbReference>
<comment type="similarity">
    <text evidence="2 6">Belongs to the glycosyl hydrolase 14 family.</text>
</comment>
<dbReference type="EC" id="3.2.1.2" evidence="6"/>
<dbReference type="Pfam" id="PF09598">
    <property type="entry name" value="Stm1_N"/>
    <property type="match status" value="1"/>
</dbReference>